<dbReference type="SUPFAM" id="SSF53850">
    <property type="entry name" value="Periplasmic binding protein-like II"/>
    <property type="match status" value="1"/>
</dbReference>
<evidence type="ECO:0000313" key="7">
    <source>
        <dbReference type="Proteomes" id="UP000175829"/>
    </source>
</evidence>
<dbReference type="GO" id="GO:0030288">
    <property type="term" value="C:outer membrane-bounded periplasmic space"/>
    <property type="evidence" value="ECO:0007669"/>
    <property type="project" value="TreeGrafter"/>
</dbReference>
<feature type="compositionally biased region" description="Basic and acidic residues" evidence="4">
    <location>
        <begin position="34"/>
        <end position="43"/>
    </location>
</feature>
<dbReference type="EMBL" id="LJGV01000022">
    <property type="protein sequence ID" value="OEU97747.1"/>
    <property type="molecule type" value="Genomic_DNA"/>
</dbReference>
<dbReference type="GO" id="GO:0005576">
    <property type="term" value="C:extracellular region"/>
    <property type="evidence" value="ECO:0007669"/>
    <property type="project" value="TreeGrafter"/>
</dbReference>
<dbReference type="InterPro" id="IPR051455">
    <property type="entry name" value="Bact_solute-bind_prot3"/>
</dbReference>
<accession>A0A1E7K1C6</accession>
<proteinExistence type="inferred from homology"/>
<dbReference type="CDD" id="cd13690">
    <property type="entry name" value="PBP2_GluB"/>
    <property type="match status" value="1"/>
</dbReference>
<dbReference type="GO" id="GO:0006865">
    <property type="term" value="P:amino acid transport"/>
    <property type="evidence" value="ECO:0007669"/>
    <property type="project" value="TreeGrafter"/>
</dbReference>
<feature type="compositionally biased region" description="Basic and acidic residues" evidence="4">
    <location>
        <begin position="62"/>
        <end position="80"/>
    </location>
</feature>
<keyword evidence="2" id="KW-0813">Transport</keyword>
<reference evidence="6 7" key="1">
    <citation type="journal article" date="2016" name="Front. Microbiol.">
        <title>Comparative Genomics Analysis of Streptomyces Species Reveals Their Adaptation to the Marine Environment and Their Diversity at the Genomic Level.</title>
        <authorList>
            <person name="Tian X."/>
            <person name="Zhang Z."/>
            <person name="Yang T."/>
            <person name="Chen M."/>
            <person name="Li J."/>
            <person name="Chen F."/>
            <person name="Yang J."/>
            <person name="Li W."/>
            <person name="Zhang B."/>
            <person name="Zhang Z."/>
            <person name="Wu J."/>
            <person name="Zhang C."/>
            <person name="Long L."/>
            <person name="Xiao J."/>
        </authorList>
    </citation>
    <scope>NUCLEOTIDE SEQUENCE [LARGE SCALE GENOMIC DNA]</scope>
    <source>
        <strain evidence="6 7">SCSIO M10379</strain>
    </source>
</reference>
<dbReference type="Pfam" id="PF00497">
    <property type="entry name" value="SBP_bac_3"/>
    <property type="match status" value="1"/>
</dbReference>
<feature type="domain" description="Solute-binding protein family 3/N-terminal" evidence="5">
    <location>
        <begin position="188"/>
        <end position="416"/>
    </location>
</feature>
<protein>
    <recommendedName>
        <fullName evidence="5">Solute-binding protein family 3/N-terminal domain-containing protein</fullName>
    </recommendedName>
</protein>
<dbReference type="InterPro" id="IPR001638">
    <property type="entry name" value="Solute-binding_3/MltF_N"/>
</dbReference>
<dbReference type="PATRIC" id="fig|943816.4.peg.903"/>
<keyword evidence="3" id="KW-0732">Signal</keyword>
<comment type="similarity">
    <text evidence="1">Belongs to the bacterial solute-binding protein 3 family.</text>
</comment>
<evidence type="ECO:0000256" key="2">
    <source>
        <dbReference type="ARBA" id="ARBA00022448"/>
    </source>
</evidence>
<dbReference type="PANTHER" id="PTHR30085:SF6">
    <property type="entry name" value="ABC TRANSPORTER GLUTAMINE-BINDING PROTEIN GLNH"/>
    <property type="match status" value="1"/>
</dbReference>
<organism evidence="6 7">
    <name type="scientific">Streptomyces qinglanensis</name>
    <dbReference type="NCBI Taxonomy" id="943816"/>
    <lineage>
        <taxon>Bacteria</taxon>
        <taxon>Bacillati</taxon>
        <taxon>Actinomycetota</taxon>
        <taxon>Actinomycetes</taxon>
        <taxon>Kitasatosporales</taxon>
        <taxon>Streptomycetaceae</taxon>
        <taxon>Streptomyces</taxon>
    </lineage>
</organism>
<feature type="compositionally biased region" description="Low complexity" evidence="4">
    <location>
        <begin position="1"/>
        <end position="33"/>
    </location>
</feature>
<comment type="caution">
    <text evidence="6">The sequence shown here is derived from an EMBL/GenBank/DDBJ whole genome shotgun (WGS) entry which is preliminary data.</text>
</comment>
<dbReference type="Gene3D" id="3.40.190.10">
    <property type="entry name" value="Periplasmic binding protein-like II"/>
    <property type="match status" value="2"/>
</dbReference>
<dbReference type="PANTHER" id="PTHR30085">
    <property type="entry name" value="AMINO ACID ABC TRANSPORTER PERMEASE"/>
    <property type="match status" value="1"/>
</dbReference>
<feature type="compositionally biased region" description="Low complexity" evidence="4">
    <location>
        <begin position="93"/>
        <end position="102"/>
    </location>
</feature>
<evidence type="ECO:0000256" key="3">
    <source>
        <dbReference type="ARBA" id="ARBA00022729"/>
    </source>
</evidence>
<feature type="region of interest" description="Disordered" evidence="4">
    <location>
        <begin position="1"/>
        <end position="102"/>
    </location>
</feature>
<feature type="region of interest" description="Disordered" evidence="4">
    <location>
        <begin position="124"/>
        <end position="179"/>
    </location>
</feature>
<dbReference type="RefSeq" id="WP_069991189.1">
    <property type="nucleotide sequence ID" value="NZ_LJGV01000022.1"/>
</dbReference>
<evidence type="ECO:0000256" key="1">
    <source>
        <dbReference type="ARBA" id="ARBA00010333"/>
    </source>
</evidence>
<gene>
    <name evidence="6" type="ORF">AN217_07635</name>
</gene>
<dbReference type="Proteomes" id="UP000175829">
    <property type="component" value="Unassembled WGS sequence"/>
</dbReference>
<name>A0A1E7K1C6_9ACTN</name>
<feature type="compositionally biased region" description="Low complexity" evidence="4">
    <location>
        <begin position="44"/>
        <end position="54"/>
    </location>
</feature>
<sequence>MSETGATGATGAGAPDAPGARGAADAAGAAGAADGRRVGDRAAARAAATGVREGAVGGATGRDPRGATDRSPGRRPEPGRRSRRVLARGRPGGASRRPSAAAGGLAVAAAVLVAAVAGTGVPGGASADRGAARPGPGPGAAVVRPASATEPGAEPRPEKCADGSNPAESLKPSGASGKAVERIKKKDKLVVGVDQNSYLWGYRDPSTGTIEGFDIDLVKAIARDLLGKDGADRIVYRTIPTDQRVPAIQSGDVDMVVRTMTINCFRRAQVAFSTAYFQAGQQLVVPKKHARVKGFDSSMRGKHVCYAAGSTAERMMKTPAYAELGARPVVVPNQLDCLVRMQLGEADATVTDSALGAGQAAQDPSVELVGEPETLEPYGVAMNLEDEDLVRRVNKVLEDYREHKWKSSYDRWLADDMMGTEGKKPAPPEPLYRD</sequence>
<dbReference type="SMART" id="SM00062">
    <property type="entry name" value="PBPb"/>
    <property type="match status" value="1"/>
</dbReference>
<feature type="compositionally biased region" description="Low complexity" evidence="4">
    <location>
        <begin position="124"/>
        <end position="148"/>
    </location>
</feature>
<evidence type="ECO:0000313" key="6">
    <source>
        <dbReference type="EMBL" id="OEU97747.1"/>
    </source>
</evidence>
<evidence type="ECO:0000256" key="4">
    <source>
        <dbReference type="SAM" id="MobiDB-lite"/>
    </source>
</evidence>
<dbReference type="AlphaFoldDB" id="A0A1E7K1C6"/>
<evidence type="ECO:0000259" key="5">
    <source>
        <dbReference type="SMART" id="SM00062"/>
    </source>
</evidence>